<evidence type="ECO:0000313" key="2">
    <source>
        <dbReference type="EMBL" id="KRG09393.1"/>
    </source>
</evidence>
<organism evidence="2 3">
    <name type="scientific">Lederbergia galactosidilytica</name>
    <dbReference type="NCBI Taxonomy" id="217031"/>
    <lineage>
        <taxon>Bacteria</taxon>
        <taxon>Bacillati</taxon>
        <taxon>Bacillota</taxon>
        <taxon>Bacilli</taxon>
        <taxon>Bacillales</taxon>
        <taxon>Bacillaceae</taxon>
        <taxon>Lederbergia</taxon>
    </lineage>
</organism>
<protein>
    <submittedName>
        <fullName evidence="2">Uncharacterized protein</fullName>
    </submittedName>
</protein>
<dbReference type="Proteomes" id="UP000053881">
    <property type="component" value="Unassembled WGS sequence"/>
</dbReference>
<feature type="region of interest" description="Disordered" evidence="1">
    <location>
        <begin position="19"/>
        <end position="100"/>
    </location>
</feature>
<dbReference type="PATRIC" id="fig|217031.4.peg.7915"/>
<evidence type="ECO:0000256" key="1">
    <source>
        <dbReference type="SAM" id="MobiDB-lite"/>
    </source>
</evidence>
<feature type="compositionally biased region" description="Basic residues" evidence="1">
    <location>
        <begin position="60"/>
        <end position="70"/>
    </location>
</feature>
<reference evidence="2 3" key="1">
    <citation type="submission" date="2015-06" db="EMBL/GenBank/DDBJ databases">
        <title>Genome sequencing project of Bacillus galactosidilyticus PL133.</title>
        <authorList>
            <person name="Gaiero J."/>
            <person name="Nicol R."/>
            <person name="Habash M."/>
        </authorList>
    </citation>
    <scope>NUCLEOTIDE SEQUENCE [LARGE SCALE GENOMIC DNA]</scope>
    <source>
        <strain evidence="2 3">PL133</strain>
    </source>
</reference>
<accession>A0A0Q9XZ20</accession>
<dbReference type="EMBL" id="LGPB01000140">
    <property type="protein sequence ID" value="KRG09393.1"/>
    <property type="molecule type" value="Genomic_DNA"/>
</dbReference>
<evidence type="ECO:0000313" key="3">
    <source>
        <dbReference type="Proteomes" id="UP000053881"/>
    </source>
</evidence>
<proteinExistence type="predicted"/>
<sequence>AISGESCAKALGSCAISEGSSAITGESSASRGSHAITSESSAIALGSSAAQSPVKEAHPRGSHAIHRRKFRNDVKKSRAISGGAISGERLRKGVRKLRNK</sequence>
<dbReference type="AlphaFoldDB" id="A0A0Q9XZ20"/>
<gene>
    <name evidence="2" type="ORF">ACA29_23465</name>
</gene>
<comment type="caution">
    <text evidence="2">The sequence shown here is derived from an EMBL/GenBank/DDBJ whole genome shotgun (WGS) entry which is preliminary data.</text>
</comment>
<feature type="compositionally biased region" description="Polar residues" evidence="1">
    <location>
        <begin position="19"/>
        <end position="41"/>
    </location>
</feature>
<name>A0A0Q9XZ20_9BACI</name>
<feature type="non-terminal residue" evidence="2">
    <location>
        <position position="1"/>
    </location>
</feature>